<name>A0A1R0GX45_9FUNG</name>
<evidence type="ECO:0000259" key="5">
    <source>
        <dbReference type="SMART" id="SM00322"/>
    </source>
</evidence>
<dbReference type="OrthoDB" id="10027144at2759"/>
<evidence type="ECO:0000256" key="4">
    <source>
        <dbReference type="SAM" id="MobiDB-lite"/>
    </source>
</evidence>
<dbReference type="EMBL" id="LSSL01002423">
    <property type="protein sequence ID" value="OLY81470.1"/>
    <property type="molecule type" value="Genomic_DNA"/>
</dbReference>
<comment type="caution">
    <text evidence="6">The sequence shown here is derived from an EMBL/GenBank/DDBJ whole genome shotgun (WGS) entry which is preliminary data.</text>
</comment>
<organism evidence="6 7">
    <name type="scientific">Smittium mucronatum</name>
    <dbReference type="NCBI Taxonomy" id="133383"/>
    <lineage>
        <taxon>Eukaryota</taxon>
        <taxon>Fungi</taxon>
        <taxon>Fungi incertae sedis</taxon>
        <taxon>Zoopagomycota</taxon>
        <taxon>Kickxellomycotina</taxon>
        <taxon>Harpellomycetes</taxon>
        <taxon>Harpellales</taxon>
        <taxon>Legeriomycetaceae</taxon>
        <taxon>Smittium</taxon>
    </lineage>
</organism>
<feature type="region of interest" description="Disordered" evidence="4">
    <location>
        <begin position="887"/>
        <end position="918"/>
    </location>
</feature>
<keyword evidence="2 3" id="KW-0694">RNA-binding</keyword>
<feature type="domain" description="K Homology" evidence="5">
    <location>
        <begin position="772"/>
        <end position="844"/>
    </location>
</feature>
<feature type="compositionally biased region" description="Basic and acidic residues" evidence="4">
    <location>
        <begin position="90"/>
        <end position="100"/>
    </location>
</feature>
<dbReference type="Pfam" id="PF22952">
    <property type="entry name" value="KH_11"/>
    <property type="match status" value="1"/>
</dbReference>
<dbReference type="InterPro" id="IPR004087">
    <property type="entry name" value="KH_dom"/>
</dbReference>
<dbReference type="InterPro" id="IPR004088">
    <property type="entry name" value="KH_dom_type_1"/>
</dbReference>
<feature type="domain" description="K Homology" evidence="5">
    <location>
        <begin position="406"/>
        <end position="474"/>
    </location>
</feature>
<dbReference type="PROSITE" id="PS50084">
    <property type="entry name" value="KH_TYPE_1"/>
    <property type="match status" value="10"/>
</dbReference>
<protein>
    <submittedName>
        <fullName evidence="6">Vigilin 1</fullName>
    </submittedName>
</protein>
<accession>A0A1R0GX45</accession>
<dbReference type="Pfam" id="PF00013">
    <property type="entry name" value="KH_1"/>
    <property type="match status" value="7"/>
</dbReference>
<sequence length="1392" mass="153040">MDTILDSETPVQISTSVDNHQEAQSDSHTISDDTSHSNFDSLNDTDSASQPIQATTQEPSTSEIFSKLALESSSENGTPRSISNQISAPKKVDFSSKEAFPELGSSSAPKNKFATQWGKPSAATGISKSSMLGSKSVTPKSTEVIDLPLGQIVPRESNSRNRDNSKNRSSNQNASVSEIVKQIMSETNTQIEVSRAAKLKTMTFIVTGDAKNVAKAKREICSQLSPQINIVIQVPVVVRRFLIGTKGQTLANIQLQSGANISLPKREDSVSHSKDSEKSPKDFDNDDLLEVFDVTISGDVQGVAMAKAAIEEIVSKKTSIRGARLSHIPCELYPFIAGPSNKNINEWTKEFPGLHLRVPIIYSDFSTSGDNKTTTESTDIAISGEREAVSTIVTRIEEMADDLRRNLRKIQISLPKRQHRFIIGPKGSNISEILESTNCSVEVPSLSDPSTNITIRGPQNNLMDAMTKVMEKANSVYIDTLDLSTINSSNANLTYGWRLYRYLQAQRIFKKLEQDHSVNIYPPRSLNNYSKPLNPEDLILEIVGKDEKSVRPARAELNNLCKTLPPSFFHSIDIEPHFHGHVIGRNGANATKIKTQYGIIVLTPSEPENMGNLKPARSKEVVLVYNGKNSNIQAISNPKSRVKAIEELFNSCKNEILKSIEEASNFGSETIQVENKYHRSLIGPNGSNLKELLLSCGSDEGENKIFIDFGTSSNSGDSQENSSKTNGKDSKTKSKGLSEDQISIKGPKDIVSKVSKALLKKVEDIKHHDVLYSFTQTCNIPSSYLSRVIGKGRAGLNRISASHDVTIDIADNDKSSSDSFTVLTIKGTKSGSQNAKKEIDTLVENLADQTSKVINIDSNLHRSLIGTGGRFVRRLEERYGVSIRFPASAESKSSTQNEAAESENTVSDKNPSNNLNPDEIMVRGGSKGVENAIQELMDLAKYEKDNNYSETIEVPSKHLRYLVGRQGSRITEIRNENNARIDIDRNDPENPTKLVKITVTGTSSNVKSTVKKIQDIISEQELIVEKTVDIDPKHHRYLIGPGGSFYRRIISECGGNPDLNNGPGSCKVFFPRAGSEGTDSSSSVRIVGDSKIVDKVIEKLNSIVLDRDNVVTAQISIPSNQHSFIIGRGGSKLRSLQETYNVQIDFPDSKNSKNPRKNKSNNDSAGPDSVSVTGKPENIELAKQALLSMVLKESRLEVPLALHKKLGGRESRLWYEVSSKFNANVEIDRSEIQISSDAVDSENSSSRTRNRIDQTKLLSSDGTPEDIVIDLSAEINDPDGRKTTWILKSADESSLESARQYILSKLEDAKKQNYMLMFYVDPSKYRFIIGKNGSVIQSIRAETGVQIDIPRSDINSKHKPSSSSSMVSITGDKDSVLAARSKIEKILEDQAN</sequence>
<feature type="region of interest" description="Disordered" evidence="4">
    <location>
        <begin position="1"/>
        <end position="176"/>
    </location>
</feature>
<dbReference type="CDD" id="cd22408">
    <property type="entry name" value="KH-I_Vigilin_rpt4"/>
    <property type="match status" value="1"/>
</dbReference>
<feature type="compositionally biased region" description="Polar residues" evidence="4">
    <location>
        <begin position="38"/>
        <end position="64"/>
    </location>
</feature>
<feature type="compositionally biased region" description="Basic and acidic residues" evidence="4">
    <location>
        <begin position="264"/>
        <end position="283"/>
    </location>
</feature>
<dbReference type="InterPro" id="IPR057778">
    <property type="entry name" value="KH_Vigilin_N"/>
</dbReference>
<dbReference type="STRING" id="133383.A0A1R0GX45"/>
<evidence type="ECO:0000256" key="2">
    <source>
        <dbReference type="ARBA" id="ARBA00022884"/>
    </source>
</evidence>
<feature type="domain" description="K Homology" evidence="5">
    <location>
        <begin position="946"/>
        <end position="1018"/>
    </location>
</feature>
<evidence type="ECO:0000256" key="1">
    <source>
        <dbReference type="ARBA" id="ARBA00022737"/>
    </source>
</evidence>
<feature type="compositionally biased region" description="Polar residues" evidence="4">
    <location>
        <begin position="71"/>
        <end position="87"/>
    </location>
</feature>
<feature type="domain" description="K Homology" evidence="5">
    <location>
        <begin position="321"/>
        <end position="401"/>
    </location>
</feature>
<dbReference type="Gene3D" id="3.30.1370.10">
    <property type="entry name" value="K Homology domain, type 1"/>
    <property type="match status" value="12"/>
</dbReference>
<feature type="compositionally biased region" description="Polar residues" evidence="4">
    <location>
        <begin position="890"/>
        <end position="916"/>
    </location>
</feature>
<dbReference type="InterPro" id="IPR054548">
    <property type="entry name" value="SCP160-like_KH"/>
</dbReference>
<feature type="domain" description="K Homology" evidence="5">
    <location>
        <begin position="566"/>
        <end position="654"/>
    </location>
</feature>
<feature type="compositionally biased region" description="Basic and acidic residues" evidence="4">
    <location>
        <begin position="726"/>
        <end position="738"/>
    </location>
</feature>
<feature type="compositionally biased region" description="Polar residues" evidence="4">
    <location>
        <begin position="124"/>
        <end position="141"/>
    </location>
</feature>
<feature type="domain" description="K Homology" evidence="5">
    <location>
        <begin position="226"/>
        <end position="315"/>
    </location>
</feature>
<dbReference type="Proteomes" id="UP000187455">
    <property type="component" value="Unassembled WGS sequence"/>
</dbReference>
<keyword evidence="1" id="KW-0677">Repeat</keyword>
<dbReference type="SMART" id="SM00322">
    <property type="entry name" value="KH"/>
    <property type="match status" value="12"/>
</dbReference>
<feature type="domain" description="K Homology" evidence="5">
    <location>
        <begin position="1312"/>
        <end position="1388"/>
    </location>
</feature>
<feature type="region of interest" description="Disordered" evidence="4">
    <location>
        <begin position="1145"/>
        <end position="1175"/>
    </location>
</feature>
<gene>
    <name evidence="6" type="ORF">AYI68_g4424</name>
</gene>
<reference evidence="6 7" key="1">
    <citation type="journal article" date="2016" name="Mol. Biol. Evol.">
        <title>Genome-Wide Survey of Gut Fungi (Harpellales) Reveals the First Horizontally Transferred Ubiquitin Gene from a Mosquito Host.</title>
        <authorList>
            <person name="Wang Y."/>
            <person name="White M.M."/>
            <person name="Kvist S."/>
            <person name="Moncalvo J.M."/>
        </authorList>
    </citation>
    <scope>NUCLEOTIDE SEQUENCE [LARGE SCALE GENOMIC DNA]</scope>
    <source>
        <strain evidence="6 7">ALG-7-W6</strain>
    </source>
</reference>
<feature type="compositionally biased region" description="Low complexity" evidence="4">
    <location>
        <begin position="712"/>
        <end position="723"/>
    </location>
</feature>
<dbReference type="GO" id="GO:0003723">
    <property type="term" value="F:RNA binding"/>
    <property type="evidence" value="ECO:0007669"/>
    <property type="project" value="UniProtKB-UniRule"/>
</dbReference>
<feature type="domain" description="K Homology" evidence="5">
    <location>
        <begin position="1022"/>
        <end position="1105"/>
    </location>
</feature>
<feature type="domain" description="K Homology" evidence="5">
    <location>
        <begin position="1109"/>
        <end position="1191"/>
    </location>
</feature>
<feature type="region of interest" description="Disordered" evidence="4">
    <location>
        <begin position="707"/>
        <end position="739"/>
    </location>
</feature>
<dbReference type="Pfam" id="PF24668">
    <property type="entry name" value="KH_Vigilin"/>
    <property type="match status" value="1"/>
</dbReference>
<proteinExistence type="predicted"/>
<evidence type="ECO:0000313" key="7">
    <source>
        <dbReference type="Proteomes" id="UP000187455"/>
    </source>
</evidence>
<dbReference type="PANTHER" id="PTHR10288">
    <property type="entry name" value="KH DOMAIN CONTAINING RNA BINDING PROTEIN"/>
    <property type="match status" value="1"/>
</dbReference>
<evidence type="ECO:0000256" key="3">
    <source>
        <dbReference type="PROSITE-ProRule" id="PRU00117"/>
    </source>
</evidence>
<feature type="compositionally biased region" description="Polar residues" evidence="4">
    <location>
        <begin position="9"/>
        <end position="18"/>
    </location>
</feature>
<dbReference type="SUPFAM" id="SSF54791">
    <property type="entry name" value="Eukaryotic type KH-domain (KH-domain type I)"/>
    <property type="match status" value="10"/>
</dbReference>
<keyword evidence="7" id="KW-1185">Reference proteome</keyword>
<feature type="region of interest" description="Disordered" evidence="4">
    <location>
        <begin position="264"/>
        <end position="284"/>
    </location>
</feature>
<feature type="domain" description="K Homology" evidence="5">
    <location>
        <begin position="848"/>
        <end position="941"/>
    </location>
</feature>
<feature type="compositionally biased region" description="Basic and acidic residues" evidence="4">
    <location>
        <begin position="19"/>
        <end position="35"/>
    </location>
</feature>
<evidence type="ECO:0000313" key="6">
    <source>
        <dbReference type="EMBL" id="OLY81470.1"/>
    </source>
</evidence>
<dbReference type="InterPro" id="IPR036612">
    <property type="entry name" value="KH_dom_type_1_sf"/>
</dbReference>
<feature type="domain" description="K Homology" evidence="5">
    <location>
        <begin position="139"/>
        <end position="225"/>
    </location>
</feature>
<dbReference type="CDD" id="cd00105">
    <property type="entry name" value="KH-I"/>
    <property type="match status" value="2"/>
</dbReference>
<feature type="compositionally biased region" description="Basic and acidic residues" evidence="4">
    <location>
        <begin position="157"/>
        <end position="166"/>
    </location>
</feature>
<feature type="domain" description="K Homology" evidence="5">
    <location>
        <begin position="665"/>
        <end position="763"/>
    </location>
</feature>